<evidence type="ECO:0000313" key="6">
    <source>
        <dbReference type="Proteomes" id="UP000000768"/>
    </source>
</evidence>
<dbReference type="PROSITE" id="PS51061">
    <property type="entry name" value="R3H"/>
    <property type="match status" value="1"/>
</dbReference>
<dbReference type="Proteomes" id="UP000000768">
    <property type="component" value="Chromosome 1"/>
</dbReference>
<accession>A0A1B6QN73</accession>
<feature type="region of interest" description="Disordered" evidence="2">
    <location>
        <begin position="197"/>
        <end position="265"/>
    </location>
</feature>
<dbReference type="PANTHER" id="PTHR15672:SF25">
    <property type="entry name" value="OS01G0100600 PROTEIN"/>
    <property type="match status" value="1"/>
</dbReference>
<feature type="compositionally biased region" description="Polar residues" evidence="2">
    <location>
        <begin position="243"/>
        <end position="265"/>
    </location>
</feature>
<evidence type="ECO:0008006" key="7">
    <source>
        <dbReference type="Google" id="ProtNLM"/>
    </source>
</evidence>
<feature type="compositionally biased region" description="Polar residues" evidence="2">
    <location>
        <begin position="197"/>
        <end position="229"/>
    </location>
</feature>
<dbReference type="SUPFAM" id="SSF82708">
    <property type="entry name" value="R3H domain"/>
    <property type="match status" value="1"/>
</dbReference>
<sequence>MATTQFAMVEELASLIKDNLHSKHLILSTEESLIAALQQLHCRDGDGDLEEDGDAADTIELQPAGAYHRLLLHRLAEIYGFAHESVGEGEDRHLVLQRCPETAIPSVLVSDMLWKFDYSDDLTSVVLTRNDTDLKPLKQPAVLPAASLKEREAAYRAARERIFSGDDPKGNDRSHMKCRQVPVVAQRMIAHALGQKVQNTTDTVASTESRGKQLSNGKNIPTHSRNNFCPVTPDNREAVRNGKPNSAGSNSYQTPSSQRCRTTNTRAVTAESLKKEQTGAAKRMFAHALGLSAARGSCGALPKPK</sequence>
<organism evidence="5 6">
    <name type="scientific">Sorghum bicolor</name>
    <name type="common">Sorghum</name>
    <name type="synonym">Sorghum vulgare</name>
    <dbReference type="NCBI Taxonomy" id="4558"/>
    <lineage>
        <taxon>Eukaryota</taxon>
        <taxon>Viridiplantae</taxon>
        <taxon>Streptophyta</taxon>
        <taxon>Embryophyta</taxon>
        <taxon>Tracheophyta</taxon>
        <taxon>Spermatophyta</taxon>
        <taxon>Magnoliopsida</taxon>
        <taxon>Liliopsida</taxon>
        <taxon>Poales</taxon>
        <taxon>Poaceae</taxon>
        <taxon>PACMAD clade</taxon>
        <taxon>Panicoideae</taxon>
        <taxon>Andropogonodae</taxon>
        <taxon>Andropogoneae</taxon>
        <taxon>Sorghinae</taxon>
        <taxon>Sorghum</taxon>
    </lineage>
</organism>
<dbReference type="Pfam" id="PF01424">
    <property type="entry name" value="R3H"/>
    <property type="match status" value="1"/>
</dbReference>
<gene>
    <name evidence="5" type="ORF">SORBI_3001G370100</name>
</gene>
<protein>
    <recommendedName>
        <fullName evidence="7">R3H domain-containing protein</fullName>
    </recommendedName>
</protein>
<keyword evidence="6" id="KW-1185">Reference proteome</keyword>
<dbReference type="ExpressionAtlas" id="A0A1B6QN73">
    <property type="expression patterns" value="baseline and differential"/>
</dbReference>
<dbReference type="InterPro" id="IPR001374">
    <property type="entry name" value="R3H_dom"/>
</dbReference>
<proteinExistence type="predicted"/>
<reference evidence="5 6" key="1">
    <citation type="journal article" date="2009" name="Nature">
        <title>The Sorghum bicolor genome and the diversification of grasses.</title>
        <authorList>
            <person name="Paterson A.H."/>
            <person name="Bowers J.E."/>
            <person name="Bruggmann R."/>
            <person name="Dubchak I."/>
            <person name="Grimwood J."/>
            <person name="Gundlach H."/>
            <person name="Haberer G."/>
            <person name="Hellsten U."/>
            <person name="Mitros T."/>
            <person name="Poliakov A."/>
            <person name="Schmutz J."/>
            <person name="Spannagl M."/>
            <person name="Tang H."/>
            <person name="Wang X."/>
            <person name="Wicker T."/>
            <person name="Bharti A.K."/>
            <person name="Chapman J."/>
            <person name="Feltus F.A."/>
            <person name="Gowik U."/>
            <person name="Grigoriev I.V."/>
            <person name="Lyons E."/>
            <person name="Maher C.A."/>
            <person name="Martis M."/>
            <person name="Narechania A."/>
            <person name="Otillar R.P."/>
            <person name="Penning B.W."/>
            <person name="Salamov A.A."/>
            <person name="Wang Y."/>
            <person name="Zhang L."/>
            <person name="Carpita N.C."/>
            <person name="Freeling M."/>
            <person name="Gingle A.R."/>
            <person name="Hash C.T."/>
            <person name="Keller B."/>
            <person name="Klein P."/>
            <person name="Kresovich S."/>
            <person name="McCann M.C."/>
            <person name="Ming R."/>
            <person name="Peterson D.G."/>
            <person name="Mehboob-ur-Rahman"/>
            <person name="Ware D."/>
            <person name="Westhoff P."/>
            <person name="Mayer K.F."/>
            <person name="Messing J."/>
            <person name="Rokhsar D.S."/>
        </authorList>
    </citation>
    <scope>NUCLEOTIDE SEQUENCE [LARGE SCALE GENOMIC DNA]</scope>
    <source>
        <strain evidence="6">cv. BTx623</strain>
    </source>
</reference>
<dbReference type="Gene3D" id="3.30.1370.50">
    <property type="entry name" value="R3H-like domain"/>
    <property type="match status" value="1"/>
</dbReference>
<evidence type="ECO:0000256" key="1">
    <source>
        <dbReference type="ARBA" id="ARBA00022553"/>
    </source>
</evidence>
<dbReference type="CDD" id="cd02325">
    <property type="entry name" value="R3H"/>
    <property type="match status" value="1"/>
</dbReference>
<dbReference type="AlphaFoldDB" id="A0A1B6QN73"/>
<evidence type="ECO:0000256" key="2">
    <source>
        <dbReference type="SAM" id="MobiDB-lite"/>
    </source>
</evidence>
<dbReference type="Pfam" id="PF12752">
    <property type="entry name" value="SUZ"/>
    <property type="match status" value="1"/>
</dbReference>
<reference evidence="6" key="2">
    <citation type="journal article" date="2018" name="Plant J.">
        <title>The Sorghum bicolor reference genome: improved assembly, gene annotations, a transcriptome atlas, and signatures of genome organization.</title>
        <authorList>
            <person name="McCormick R.F."/>
            <person name="Truong S.K."/>
            <person name="Sreedasyam A."/>
            <person name="Jenkins J."/>
            <person name="Shu S."/>
            <person name="Sims D."/>
            <person name="Kennedy M."/>
            <person name="Amirebrahimi M."/>
            <person name="Weers B.D."/>
            <person name="McKinley B."/>
            <person name="Mattison A."/>
            <person name="Morishige D.T."/>
            <person name="Grimwood J."/>
            <person name="Schmutz J."/>
            <person name="Mullet J.E."/>
        </authorList>
    </citation>
    <scope>NUCLEOTIDE SEQUENCE [LARGE SCALE GENOMIC DNA]</scope>
    <source>
        <strain evidence="6">cv. BTx623</strain>
    </source>
</reference>
<evidence type="ECO:0000259" key="3">
    <source>
        <dbReference type="PROSITE" id="PS51061"/>
    </source>
</evidence>
<dbReference type="EMBL" id="CM000760">
    <property type="protein sequence ID" value="KXG39361.1"/>
    <property type="molecule type" value="Genomic_DNA"/>
</dbReference>
<name>A0A1B6QN73_SORBI</name>
<dbReference type="InterPro" id="IPR036867">
    <property type="entry name" value="R3H_dom_sf"/>
</dbReference>
<feature type="domain" description="SUZ" evidence="4">
    <location>
        <begin position="103"/>
        <end position="167"/>
    </location>
</feature>
<dbReference type="GO" id="GO:0003676">
    <property type="term" value="F:nucleic acid binding"/>
    <property type="evidence" value="ECO:0007669"/>
    <property type="project" value="UniProtKB-UniRule"/>
</dbReference>
<dbReference type="InterPro" id="IPR024771">
    <property type="entry name" value="SUZ"/>
</dbReference>
<dbReference type="InterPro" id="IPR051937">
    <property type="entry name" value="R3H_domain_containing"/>
</dbReference>
<keyword evidence="1" id="KW-0597">Phosphoprotein</keyword>
<feature type="domain" description="R3H" evidence="3">
    <location>
        <begin position="27"/>
        <end position="100"/>
    </location>
</feature>
<dbReference type="Gramene" id="KXG39361">
    <property type="protein sequence ID" value="KXG39361"/>
    <property type="gene ID" value="SORBI_3001G370100"/>
</dbReference>
<dbReference type="PANTHER" id="PTHR15672">
    <property type="entry name" value="CAMP-REGULATED PHOSPHOPROTEIN 21 RELATED R3H DOMAIN CONTAINING PROTEIN"/>
    <property type="match status" value="1"/>
</dbReference>
<evidence type="ECO:0000313" key="5">
    <source>
        <dbReference type="EMBL" id="KXG39361.1"/>
    </source>
</evidence>
<evidence type="ECO:0000259" key="4">
    <source>
        <dbReference type="PROSITE" id="PS51673"/>
    </source>
</evidence>
<dbReference type="PROSITE" id="PS51673">
    <property type="entry name" value="SUZ"/>
    <property type="match status" value="1"/>
</dbReference>